<name>A0AA39H9K6_9BILA</name>
<organism evidence="2 3">
    <name type="scientific">Steinernema hermaphroditum</name>
    <dbReference type="NCBI Taxonomy" id="289476"/>
    <lineage>
        <taxon>Eukaryota</taxon>
        <taxon>Metazoa</taxon>
        <taxon>Ecdysozoa</taxon>
        <taxon>Nematoda</taxon>
        <taxon>Chromadorea</taxon>
        <taxon>Rhabditida</taxon>
        <taxon>Tylenchina</taxon>
        <taxon>Panagrolaimomorpha</taxon>
        <taxon>Strongyloidoidea</taxon>
        <taxon>Steinernematidae</taxon>
        <taxon>Steinernema</taxon>
    </lineage>
</organism>
<accession>A0AA39H9K6</accession>
<dbReference type="EMBL" id="JAUCMV010000004">
    <property type="protein sequence ID" value="KAK0401781.1"/>
    <property type="molecule type" value="Genomic_DNA"/>
</dbReference>
<evidence type="ECO:0000313" key="2">
    <source>
        <dbReference type="EMBL" id="KAK0401781.1"/>
    </source>
</evidence>
<evidence type="ECO:0000313" key="3">
    <source>
        <dbReference type="Proteomes" id="UP001175271"/>
    </source>
</evidence>
<dbReference type="Proteomes" id="UP001175271">
    <property type="component" value="Unassembled WGS sequence"/>
</dbReference>
<dbReference type="AlphaFoldDB" id="A0AA39H9K6"/>
<feature type="signal peptide" evidence="1">
    <location>
        <begin position="1"/>
        <end position="16"/>
    </location>
</feature>
<gene>
    <name evidence="2" type="ORF">QR680_015968</name>
</gene>
<protein>
    <recommendedName>
        <fullName evidence="4">Salivary lipocalin</fullName>
    </recommendedName>
</protein>
<dbReference type="InterPro" id="IPR036880">
    <property type="entry name" value="Kunitz_BPTI_sf"/>
</dbReference>
<dbReference type="SUPFAM" id="SSF57362">
    <property type="entry name" value="BPTI-like"/>
    <property type="match status" value="1"/>
</dbReference>
<dbReference type="GO" id="GO:0004867">
    <property type="term" value="F:serine-type endopeptidase inhibitor activity"/>
    <property type="evidence" value="ECO:0007669"/>
    <property type="project" value="InterPro"/>
</dbReference>
<keyword evidence="3" id="KW-1185">Reference proteome</keyword>
<evidence type="ECO:0000256" key="1">
    <source>
        <dbReference type="SAM" id="SignalP"/>
    </source>
</evidence>
<sequence length="139" mass="15762">MRALIATLCITLVIEATAPHHLRVRPWSKYKVMFKSRNSHTLQRDEQNFGGTQDQTTLYQRTIQDGTCLIQVPDTKMFLGFLQSFYTYDLKTRACIIIFGVTISSTAPNVFRNLKDCQTTCCPSSSCHEPKSSTKSGKF</sequence>
<reference evidence="2" key="1">
    <citation type="submission" date="2023-06" db="EMBL/GenBank/DDBJ databases">
        <title>Genomic analysis of the entomopathogenic nematode Steinernema hermaphroditum.</title>
        <authorList>
            <person name="Schwarz E.M."/>
            <person name="Heppert J.K."/>
            <person name="Baniya A."/>
            <person name="Schwartz H.T."/>
            <person name="Tan C.-H."/>
            <person name="Antoshechkin I."/>
            <person name="Sternberg P.W."/>
            <person name="Goodrich-Blair H."/>
            <person name="Dillman A.R."/>
        </authorList>
    </citation>
    <scope>NUCLEOTIDE SEQUENCE</scope>
    <source>
        <strain evidence="2">PS9179</strain>
        <tissue evidence="2">Whole animal</tissue>
    </source>
</reference>
<keyword evidence="1" id="KW-0732">Signal</keyword>
<feature type="chain" id="PRO_5041211845" description="Salivary lipocalin" evidence="1">
    <location>
        <begin position="17"/>
        <end position="139"/>
    </location>
</feature>
<evidence type="ECO:0008006" key="4">
    <source>
        <dbReference type="Google" id="ProtNLM"/>
    </source>
</evidence>
<proteinExistence type="predicted"/>
<comment type="caution">
    <text evidence="2">The sequence shown here is derived from an EMBL/GenBank/DDBJ whole genome shotgun (WGS) entry which is preliminary data.</text>
</comment>